<dbReference type="GO" id="GO:0047777">
    <property type="term" value="F:(S)-citramalyl-CoA lyase activity"/>
    <property type="evidence" value="ECO:0007669"/>
    <property type="project" value="TreeGrafter"/>
</dbReference>
<dbReference type="STRING" id="8022.A0A060WN02"/>
<evidence type="ECO:0000313" key="1">
    <source>
        <dbReference type="EMBL" id="CDQ68511.1"/>
    </source>
</evidence>
<dbReference type="Proteomes" id="UP000193380">
    <property type="component" value="Unassembled WGS sequence"/>
</dbReference>
<dbReference type="InterPro" id="IPR040442">
    <property type="entry name" value="Pyrv_kinase-like_dom_sf"/>
</dbReference>
<evidence type="ECO:0000313" key="2">
    <source>
        <dbReference type="Proteomes" id="UP000193380"/>
    </source>
</evidence>
<reference evidence="1" key="1">
    <citation type="journal article" date="2014" name="Nat. Commun.">
        <title>The rainbow trout genome provides novel insights into evolution after whole-genome duplication in vertebrates.</title>
        <authorList>
            <person name="Berthelot C."/>
            <person name="Brunet F."/>
            <person name="Chalopin D."/>
            <person name="Juanchich A."/>
            <person name="Bernard M."/>
            <person name="Noel B."/>
            <person name="Bento P."/>
            <person name="Da Silva C."/>
            <person name="Labadie K."/>
            <person name="Alberti A."/>
            <person name="Aury J.M."/>
            <person name="Louis A."/>
            <person name="Dehais P."/>
            <person name="Bardou P."/>
            <person name="Montfort J."/>
            <person name="Klopp C."/>
            <person name="Cabau C."/>
            <person name="Gaspin C."/>
            <person name="Thorgaard G.H."/>
            <person name="Boussaha M."/>
            <person name="Quillet E."/>
            <person name="Guyomard R."/>
            <person name="Galiana D."/>
            <person name="Bobe J."/>
            <person name="Volff J.N."/>
            <person name="Genet C."/>
            <person name="Wincker P."/>
            <person name="Jaillon O."/>
            <person name="Roest Crollius H."/>
            <person name="Guiguen Y."/>
        </authorList>
    </citation>
    <scope>NUCLEOTIDE SEQUENCE [LARGE SCALE GENOMIC DNA]</scope>
</reference>
<dbReference type="InterPro" id="IPR040186">
    <property type="entry name" value="Citramalyl-CoA_lyase"/>
</dbReference>
<protein>
    <recommendedName>
        <fullName evidence="3">HpcH/HpaI aldolase/citrate lyase domain-containing protein</fullName>
    </recommendedName>
</protein>
<dbReference type="PaxDb" id="8022-A0A060WN02"/>
<reference evidence="1" key="2">
    <citation type="submission" date="2014-03" db="EMBL/GenBank/DDBJ databases">
        <authorList>
            <person name="Genoscope - CEA"/>
        </authorList>
    </citation>
    <scope>NUCLEOTIDE SEQUENCE</scope>
</reference>
<dbReference type="Gene3D" id="3.20.20.60">
    <property type="entry name" value="Phosphoenolpyruvate-binding domains"/>
    <property type="match status" value="1"/>
</dbReference>
<organism evidence="1 2">
    <name type="scientific">Oncorhynchus mykiss</name>
    <name type="common">Rainbow trout</name>
    <name type="synonym">Salmo gairdneri</name>
    <dbReference type="NCBI Taxonomy" id="8022"/>
    <lineage>
        <taxon>Eukaryota</taxon>
        <taxon>Metazoa</taxon>
        <taxon>Chordata</taxon>
        <taxon>Craniata</taxon>
        <taxon>Vertebrata</taxon>
        <taxon>Euteleostomi</taxon>
        <taxon>Actinopterygii</taxon>
        <taxon>Neopterygii</taxon>
        <taxon>Teleostei</taxon>
        <taxon>Protacanthopterygii</taxon>
        <taxon>Salmoniformes</taxon>
        <taxon>Salmonidae</taxon>
        <taxon>Salmoninae</taxon>
        <taxon>Oncorhynchus</taxon>
    </lineage>
</organism>
<name>A0A060WN02_ONCMY</name>
<dbReference type="PANTHER" id="PTHR11105">
    <property type="entry name" value="CITRATE LYASE SUBUNIT BETA-RELATED"/>
    <property type="match status" value="1"/>
</dbReference>
<dbReference type="PANTHER" id="PTHR11105:SF0">
    <property type="entry name" value="CITRAMALYL-COA LYASE, MITOCHONDRIAL"/>
    <property type="match status" value="1"/>
</dbReference>
<dbReference type="AlphaFoldDB" id="A0A060WN02"/>
<accession>A0A060WN02</accession>
<gene>
    <name evidence="1" type="ORF">GSONMT00031426001</name>
</gene>
<sequence>MILTLLPLNFNQLIKLGSCTCMYFPFHYTGKQVIHPNQVQAVQEEFSPSQERVQWATELIAAFDEYQKLGKGAFNFRGSMIDMPSVKQAQNIVTLAAAVTGK</sequence>
<dbReference type="EMBL" id="FR904631">
    <property type="protein sequence ID" value="CDQ68511.1"/>
    <property type="molecule type" value="Genomic_DNA"/>
</dbReference>
<proteinExistence type="predicted"/>
<evidence type="ECO:0008006" key="3">
    <source>
        <dbReference type="Google" id="ProtNLM"/>
    </source>
</evidence>
<dbReference type="GO" id="GO:0106064">
    <property type="term" value="P:regulation of cobalamin metabolic process"/>
    <property type="evidence" value="ECO:0007669"/>
    <property type="project" value="TreeGrafter"/>
</dbReference>